<accession>A0A7G3ZKQ6</accession>
<dbReference type="InterPro" id="IPR041901">
    <property type="entry name" value="RNAP_I_Rpa43_N"/>
</dbReference>
<gene>
    <name evidence="11" type="ORF">HG536_0F04180</name>
</gene>
<feature type="domain" description="RPA43 OB" evidence="10">
    <location>
        <begin position="127"/>
        <end position="237"/>
    </location>
</feature>
<evidence type="ECO:0000256" key="8">
    <source>
        <dbReference type="SAM" id="MobiDB-lite"/>
    </source>
</evidence>
<evidence type="ECO:0000259" key="9">
    <source>
        <dbReference type="Pfam" id="PF03876"/>
    </source>
</evidence>
<dbReference type="EMBL" id="CP059251">
    <property type="protein sequence ID" value="QLL34092.1"/>
    <property type="molecule type" value="Genomic_DNA"/>
</dbReference>
<dbReference type="FunFam" id="3.30.1490.120:FF:000004">
    <property type="entry name" value="RNA polymerase I subunit Rpa43"/>
    <property type="match status" value="1"/>
</dbReference>
<feature type="region of interest" description="Disordered" evidence="8">
    <location>
        <begin position="267"/>
        <end position="307"/>
    </location>
</feature>
<keyword evidence="5 7" id="KW-0804">Transcription</keyword>
<dbReference type="InterPro" id="IPR041178">
    <property type="entry name" value="RPA43_OB"/>
</dbReference>
<dbReference type="InterPro" id="IPR036898">
    <property type="entry name" value="RNA_pol_Rpb7-like_N_sf"/>
</dbReference>
<evidence type="ECO:0000259" key="10">
    <source>
        <dbReference type="Pfam" id="PF17875"/>
    </source>
</evidence>
<protein>
    <recommendedName>
        <fullName evidence="7">DNA-directed RNA polymerase subunit</fullName>
    </recommendedName>
</protein>
<evidence type="ECO:0000256" key="5">
    <source>
        <dbReference type="ARBA" id="ARBA00023163"/>
    </source>
</evidence>
<dbReference type="Pfam" id="PF17875">
    <property type="entry name" value="RPA43_OB"/>
    <property type="match status" value="1"/>
</dbReference>
<keyword evidence="4" id="KW-0597">Phosphoprotein</keyword>
<dbReference type="GeneID" id="59327307"/>
<keyword evidence="12" id="KW-1185">Reference proteome</keyword>
<keyword evidence="3 7" id="KW-0240">DNA-directed RNA polymerase</keyword>
<evidence type="ECO:0000256" key="7">
    <source>
        <dbReference type="RuleBase" id="RU369086"/>
    </source>
</evidence>
<feature type="compositionally biased region" description="Basic and acidic residues" evidence="8">
    <location>
        <begin position="176"/>
        <end position="192"/>
    </location>
</feature>
<comment type="function">
    <text evidence="7">DNA-dependent RNA polymerase which catalyzes the transcription of DNA into RNA using the four ribonucleoside triphosphates as substrates.</text>
</comment>
<dbReference type="PANTHER" id="PTHR12709:SF5">
    <property type="entry name" value="DNA-DIRECTED RNA POLYMERASE I SUBUNIT RPA43"/>
    <property type="match status" value="1"/>
</dbReference>
<dbReference type="Gene3D" id="3.30.1490.120">
    <property type="entry name" value="RNA polymerase Rpb7-like, N-terminal domain"/>
    <property type="match status" value="1"/>
</dbReference>
<sequence>MAELRKRSLADMQAAKFIKKHKKTNKNPVIDGISNCVVRVPVSLYVSLAPVYAESPLQGIMKQHLNPMVMKYNSKVNGVVLGYKDLTILDACPLEDKSEADGKLIKLTADTPFGFTWCQVVLYVWQPQIGDVLEGWVFIQSASHIGLLIHDTFNASIKKNHIPADWTFVHEEEEVHEGSDSQSRDEADEKNGEASQFTRRSMDHWVDSDGEKVDGKLKFVVRNVYTTGRVISVEGSLVLDGNHDKERSQAESLPVVSNRKIVFDDEVSAENRESHKELELPEMKEDNGEEIIYEENSDSDEDSSSSE</sequence>
<dbReference type="RefSeq" id="XP_037140766.1">
    <property type="nucleotide sequence ID" value="XM_037284870.1"/>
</dbReference>
<proteinExistence type="inferred from homology"/>
<dbReference type="InterPro" id="IPR012340">
    <property type="entry name" value="NA-bd_OB-fold"/>
</dbReference>
<evidence type="ECO:0000313" key="11">
    <source>
        <dbReference type="EMBL" id="QLL34092.1"/>
    </source>
</evidence>
<comment type="subcellular location">
    <subcellularLocation>
        <location evidence="1">Nucleus</location>
        <location evidence="1">Nucleolus</location>
    </subcellularLocation>
</comment>
<feature type="region of interest" description="Disordered" evidence="8">
    <location>
        <begin position="173"/>
        <end position="203"/>
    </location>
</feature>
<feature type="compositionally biased region" description="Acidic residues" evidence="8">
    <location>
        <begin position="287"/>
        <end position="307"/>
    </location>
</feature>
<dbReference type="Gene3D" id="6.10.140.1770">
    <property type="match status" value="1"/>
</dbReference>
<reference evidence="11 12" key="1">
    <citation type="submission" date="2020-06" db="EMBL/GenBank/DDBJ databases">
        <title>The yeast mating-type switching endonuclease HO is a domesticated member of an unorthodox homing genetic element family.</title>
        <authorList>
            <person name="Coughlan A.Y."/>
            <person name="Lombardi L."/>
            <person name="Braun-Galleani S."/>
            <person name="Martos A.R."/>
            <person name="Galeote V."/>
            <person name="Bigey F."/>
            <person name="Dequin S."/>
            <person name="Byrne K.P."/>
            <person name="Wolfe K.H."/>
        </authorList>
    </citation>
    <scope>NUCLEOTIDE SEQUENCE [LARGE SCALE GENOMIC DNA]</scope>
    <source>
        <strain evidence="11 12">CBS764</strain>
    </source>
</reference>
<evidence type="ECO:0000256" key="4">
    <source>
        <dbReference type="ARBA" id="ARBA00022553"/>
    </source>
</evidence>
<dbReference type="InterPro" id="IPR045113">
    <property type="entry name" value="Rpb7-like"/>
</dbReference>
<dbReference type="KEGG" id="tgb:HG536_0F04180"/>
<organism evidence="11 12">
    <name type="scientific">Torulaspora globosa</name>
    <dbReference type="NCBI Taxonomy" id="48254"/>
    <lineage>
        <taxon>Eukaryota</taxon>
        <taxon>Fungi</taxon>
        <taxon>Dikarya</taxon>
        <taxon>Ascomycota</taxon>
        <taxon>Saccharomycotina</taxon>
        <taxon>Saccharomycetes</taxon>
        <taxon>Saccharomycetales</taxon>
        <taxon>Saccharomycetaceae</taxon>
        <taxon>Torulaspora</taxon>
    </lineage>
</organism>
<evidence type="ECO:0000313" key="12">
    <source>
        <dbReference type="Proteomes" id="UP000515788"/>
    </source>
</evidence>
<dbReference type="GO" id="GO:0006361">
    <property type="term" value="P:transcription initiation at RNA polymerase I promoter"/>
    <property type="evidence" value="ECO:0007669"/>
    <property type="project" value="UniProtKB-ARBA"/>
</dbReference>
<dbReference type="PANTHER" id="PTHR12709">
    <property type="entry name" value="DNA-DIRECTED RNA POLYMERASE II, III"/>
    <property type="match status" value="1"/>
</dbReference>
<dbReference type="Proteomes" id="UP000515788">
    <property type="component" value="Chromosome 6"/>
</dbReference>
<evidence type="ECO:0000256" key="1">
    <source>
        <dbReference type="ARBA" id="ARBA00004604"/>
    </source>
</evidence>
<evidence type="ECO:0000256" key="6">
    <source>
        <dbReference type="ARBA" id="ARBA00023242"/>
    </source>
</evidence>
<dbReference type="OrthoDB" id="10250504at2759"/>
<dbReference type="Gene3D" id="2.40.50.140">
    <property type="entry name" value="Nucleic acid-binding proteins"/>
    <property type="match status" value="1"/>
</dbReference>
<comment type="similarity">
    <text evidence="2">Belongs to the eukaryotic RPA43 RNA polymerase subunit family.</text>
</comment>
<feature type="compositionally biased region" description="Basic and acidic residues" evidence="8">
    <location>
        <begin position="269"/>
        <end position="286"/>
    </location>
</feature>
<dbReference type="GO" id="GO:0005736">
    <property type="term" value="C:RNA polymerase I complex"/>
    <property type="evidence" value="ECO:0007669"/>
    <property type="project" value="UniProtKB-ARBA"/>
</dbReference>
<feature type="domain" description="RNA polymerase Rpb7-like N-terminal" evidence="9">
    <location>
        <begin position="43"/>
        <end position="90"/>
    </location>
</feature>
<keyword evidence="6 7" id="KW-0539">Nucleus</keyword>
<dbReference type="AlphaFoldDB" id="A0A7G3ZKQ6"/>
<dbReference type="CDD" id="cd04328">
    <property type="entry name" value="RNAP_I_Rpa43_N"/>
    <property type="match status" value="1"/>
</dbReference>
<dbReference type="InterPro" id="IPR005576">
    <property type="entry name" value="Rpb7-like_N"/>
</dbReference>
<dbReference type="GO" id="GO:0006362">
    <property type="term" value="P:transcription elongation by RNA polymerase I"/>
    <property type="evidence" value="ECO:0007669"/>
    <property type="project" value="UniProtKB-ARBA"/>
</dbReference>
<evidence type="ECO:0000256" key="2">
    <source>
        <dbReference type="ARBA" id="ARBA00005930"/>
    </source>
</evidence>
<evidence type="ECO:0000256" key="3">
    <source>
        <dbReference type="ARBA" id="ARBA00022478"/>
    </source>
</evidence>
<dbReference type="Pfam" id="PF03876">
    <property type="entry name" value="SHS2_Rpb7-N"/>
    <property type="match status" value="1"/>
</dbReference>
<name>A0A7G3ZKQ6_9SACH</name>